<evidence type="ECO:0000313" key="1">
    <source>
        <dbReference type="EMBL" id="KAK3851944.1"/>
    </source>
</evidence>
<dbReference type="AlphaFoldDB" id="A0AAE1BMI5"/>
<accession>A0AAE1BMI5</accession>
<name>A0AAE1BMI5_PETCI</name>
<proteinExistence type="predicted"/>
<keyword evidence="2" id="KW-1185">Reference proteome</keyword>
<reference evidence="1" key="1">
    <citation type="submission" date="2023-10" db="EMBL/GenBank/DDBJ databases">
        <title>Genome assemblies of two species of porcelain crab, Petrolisthes cinctipes and Petrolisthes manimaculis (Anomura: Porcellanidae).</title>
        <authorList>
            <person name="Angst P."/>
        </authorList>
    </citation>
    <scope>NUCLEOTIDE SEQUENCE</scope>
    <source>
        <strain evidence="1">PB745_01</strain>
        <tissue evidence="1">Gill</tissue>
    </source>
</reference>
<protein>
    <submittedName>
        <fullName evidence="1">Uncharacterized protein</fullName>
    </submittedName>
</protein>
<dbReference type="Proteomes" id="UP001286313">
    <property type="component" value="Unassembled WGS sequence"/>
</dbReference>
<comment type="caution">
    <text evidence="1">The sequence shown here is derived from an EMBL/GenBank/DDBJ whole genome shotgun (WGS) entry which is preliminary data.</text>
</comment>
<dbReference type="EMBL" id="JAWQEG010007656">
    <property type="protein sequence ID" value="KAK3851944.1"/>
    <property type="molecule type" value="Genomic_DNA"/>
</dbReference>
<organism evidence="1 2">
    <name type="scientific">Petrolisthes cinctipes</name>
    <name type="common">Flat porcelain crab</name>
    <dbReference type="NCBI Taxonomy" id="88211"/>
    <lineage>
        <taxon>Eukaryota</taxon>
        <taxon>Metazoa</taxon>
        <taxon>Ecdysozoa</taxon>
        <taxon>Arthropoda</taxon>
        <taxon>Crustacea</taxon>
        <taxon>Multicrustacea</taxon>
        <taxon>Malacostraca</taxon>
        <taxon>Eumalacostraca</taxon>
        <taxon>Eucarida</taxon>
        <taxon>Decapoda</taxon>
        <taxon>Pleocyemata</taxon>
        <taxon>Anomura</taxon>
        <taxon>Galatheoidea</taxon>
        <taxon>Porcellanidae</taxon>
        <taxon>Petrolisthes</taxon>
    </lineage>
</organism>
<evidence type="ECO:0000313" key="2">
    <source>
        <dbReference type="Proteomes" id="UP001286313"/>
    </source>
</evidence>
<gene>
    <name evidence="1" type="ORF">Pcinc_041446</name>
</gene>
<sequence>MVARHAPSLTPVDLVFLLPVIVYTRLSTFTIYLPKVSSSNNFVSLHTTSLPFILTTLIRTSHILPNPTPPYFDVTLSHHPTPPYFDVTLSHHPTLPTLTSPCPTTPPYFVVTLSQQPTPL</sequence>